<protein>
    <submittedName>
        <fullName evidence="2">MGT family glycosyltransferase</fullName>
    </submittedName>
</protein>
<dbReference type="RefSeq" id="WP_010442237.1">
    <property type="nucleotide sequence ID" value="NZ_AEYW01000014.1"/>
</dbReference>
<name>A0A497ZJ65_9RHOB</name>
<dbReference type="PANTHER" id="PTHR48050:SF13">
    <property type="entry name" value="STEROL 3-BETA-GLUCOSYLTRANSFERASE UGT80A2"/>
    <property type="match status" value="1"/>
</dbReference>
<dbReference type="Gene3D" id="3.40.50.2000">
    <property type="entry name" value="Glycogen Phosphorylase B"/>
    <property type="match status" value="2"/>
</dbReference>
<dbReference type="SUPFAM" id="SSF53756">
    <property type="entry name" value="UDP-Glycosyltransferase/glycogen phosphorylase"/>
    <property type="match status" value="1"/>
</dbReference>
<dbReference type="Proteomes" id="UP000271700">
    <property type="component" value="Unassembled WGS sequence"/>
</dbReference>
<dbReference type="GO" id="GO:0017000">
    <property type="term" value="P:antibiotic biosynthetic process"/>
    <property type="evidence" value="ECO:0007669"/>
    <property type="project" value="UniProtKB-ARBA"/>
</dbReference>
<proteinExistence type="predicted"/>
<evidence type="ECO:0000313" key="3">
    <source>
        <dbReference type="Proteomes" id="UP000271700"/>
    </source>
</evidence>
<feature type="domain" description="Erythromycin biosynthesis protein CIII-like C-terminal" evidence="1">
    <location>
        <begin position="286"/>
        <end position="399"/>
    </location>
</feature>
<dbReference type="PANTHER" id="PTHR48050">
    <property type="entry name" value="STEROL 3-BETA-GLUCOSYLTRANSFERASE"/>
    <property type="match status" value="1"/>
</dbReference>
<dbReference type="GO" id="GO:0008194">
    <property type="term" value="F:UDP-glycosyltransferase activity"/>
    <property type="evidence" value="ECO:0007669"/>
    <property type="project" value="InterPro"/>
</dbReference>
<keyword evidence="2" id="KW-0808">Transferase</keyword>
<dbReference type="GO" id="GO:0016758">
    <property type="term" value="F:hexosyltransferase activity"/>
    <property type="evidence" value="ECO:0007669"/>
    <property type="project" value="UniProtKB-ARBA"/>
</dbReference>
<dbReference type="STRING" id="981384.GCA_000192475_01375"/>
<dbReference type="AlphaFoldDB" id="A0A497ZJ65"/>
<comment type="caution">
    <text evidence="2">The sequence shown here is derived from an EMBL/GenBank/DDBJ whole genome shotgun (WGS) entry which is preliminary data.</text>
</comment>
<dbReference type="OrthoDB" id="139086at2"/>
<dbReference type="InterPro" id="IPR002213">
    <property type="entry name" value="UDP_glucos_trans"/>
</dbReference>
<sequence length="431" mass="48380">MNRKEAPVIAFFPEASFGAALNCVGIAQELRAMGAHPVFLTHGGFGGVFADYGFDEFAVPVQSELTEEETQTYWQEFLSHHLPHFNMHPTDQLTTYVEPVWNAIVETAESVEQGLETALERINPDVVVLDNVIMFPAIVRSECPWVRVISCAETELPDNCLPPYLSGLPASDAAGCAAFRDQYLETLGPIHARYNKFRQDKGLELLPEGEFLETSPHQNLLLAPSIIRHDRDQVLDSGQFTFLEGCVRQEGPYRVPQMPRNNGPLVYVSFGSLGAMDVSFFESLFDVFKTLDMRFLINVGAQIDAYSRVPDNVHLQEWFPQPSVVEQCDLFIHHGGNNSFCEALYFGVPSLILPYCWDGHDNAQRAVETSVGLRLNRWDWTTEQLENAINQLLGDAEMKSRLAANSEVMQLRKSVQLAAQKILDCVNPNRI</sequence>
<gene>
    <name evidence="2" type="ORF">CLV75_2437</name>
</gene>
<dbReference type="InterPro" id="IPR010610">
    <property type="entry name" value="EryCIII-like_C"/>
</dbReference>
<keyword evidence="3" id="KW-1185">Reference proteome</keyword>
<dbReference type="CDD" id="cd03784">
    <property type="entry name" value="GT1_Gtf-like"/>
    <property type="match status" value="1"/>
</dbReference>
<dbReference type="InterPro" id="IPR050426">
    <property type="entry name" value="Glycosyltransferase_28"/>
</dbReference>
<accession>A0A497ZJ65</accession>
<dbReference type="Pfam" id="PF06722">
    <property type="entry name" value="EryCIII-like_C"/>
    <property type="match status" value="1"/>
</dbReference>
<dbReference type="EMBL" id="RCCT01000003">
    <property type="protein sequence ID" value="RLK07318.1"/>
    <property type="molecule type" value="Genomic_DNA"/>
</dbReference>
<reference evidence="2 3" key="1">
    <citation type="submission" date="2018-10" db="EMBL/GenBank/DDBJ databases">
        <title>Genomic Encyclopedia of Archaeal and Bacterial Type Strains, Phase II (KMG-II): from individual species to whole genera.</title>
        <authorList>
            <person name="Goeker M."/>
        </authorList>
    </citation>
    <scope>NUCLEOTIDE SEQUENCE [LARGE SCALE GENOMIC DNA]</scope>
    <source>
        <strain evidence="2 3">DSM 29317</strain>
    </source>
</reference>
<evidence type="ECO:0000313" key="2">
    <source>
        <dbReference type="EMBL" id="RLK07318.1"/>
    </source>
</evidence>
<organism evidence="2 3">
    <name type="scientific">Ruegeria conchae</name>
    <dbReference type="NCBI Taxonomy" id="981384"/>
    <lineage>
        <taxon>Bacteria</taxon>
        <taxon>Pseudomonadati</taxon>
        <taxon>Pseudomonadota</taxon>
        <taxon>Alphaproteobacteria</taxon>
        <taxon>Rhodobacterales</taxon>
        <taxon>Roseobacteraceae</taxon>
        <taxon>Ruegeria</taxon>
    </lineage>
</organism>
<evidence type="ECO:0000259" key="1">
    <source>
        <dbReference type="Pfam" id="PF06722"/>
    </source>
</evidence>